<feature type="region of interest" description="Disordered" evidence="8">
    <location>
        <begin position="467"/>
        <end position="501"/>
    </location>
</feature>
<dbReference type="InterPro" id="IPR036439">
    <property type="entry name" value="Dockerin_dom_sf"/>
</dbReference>
<evidence type="ECO:0000256" key="8">
    <source>
        <dbReference type="SAM" id="MobiDB-lite"/>
    </source>
</evidence>
<evidence type="ECO:0000256" key="5">
    <source>
        <dbReference type="ARBA" id="ARBA00023277"/>
    </source>
</evidence>
<keyword evidence="3 11" id="KW-0378">Hydrolase</keyword>
<dbReference type="EC" id="3.2.1.4" evidence="2"/>
<dbReference type="AlphaFoldDB" id="A0A0L6JSI4"/>
<dbReference type="PROSITE" id="PS51766">
    <property type="entry name" value="DOCKERIN"/>
    <property type="match status" value="1"/>
</dbReference>
<dbReference type="GO" id="GO:0030245">
    <property type="term" value="P:cellulose catabolic process"/>
    <property type="evidence" value="ECO:0007669"/>
    <property type="project" value="UniProtKB-KW"/>
</dbReference>
<comment type="catalytic activity">
    <reaction evidence="1">
        <text>Endohydrolysis of (1-&gt;4)-beta-D-glucosidic linkages in cellulose, lichenin and cereal beta-D-glucans.</text>
        <dbReference type="EC" id="3.2.1.4"/>
    </reaction>
</comment>
<keyword evidence="12" id="KW-1185">Reference proteome</keyword>
<keyword evidence="9" id="KW-0732">Signal</keyword>
<reference evidence="12" key="1">
    <citation type="submission" date="2015-07" db="EMBL/GenBank/DDBJ databases">
        <title>Near-Complete Genome Sequence of the Cellulolytic Bacterium Bacteroides (Pseudobacteroides) cellulosolvens ATCC 35603.</title>
        <authorList>
            <person name="Dassa B."/>
            <person name="Utturkar S.M."/>
            <person name="Klingeman D.M."/>
            <person name="Hurt R.A."/>
            <person name="Keller M."/>
            <person name="Xu J."/>
            <person name="Reddy Y.H.K."/>
            <person name="Borovok I."/>
            <person name="Grinberg I.R."/>
            <person name="Lamed R."/>
            <person name="Zhivin O."/>
            <person name="Bayer E.A."/>
            <person name="Brown S.D."/>
        </authorList>
    </citation>
    <scope>NUCLEOTIDE SEQUENCE [LARGE SCALE GENOMIC DNA]</scope>
    <source>
        <strain evidence="12">DSM 2933</strain>
    </source>
</reference>
<dbReference type="SUPFAM" id="SSF51445">
    <property type="entry name" value="(Trans)glycosidases"/>
    <property type="match status" value="1"/>
</dbReference>
<dbReference type="GO" id="GO:0008810">
    <property type="term" value="F:cellulase activity"/>
    <property type="evidence" value="ECO:0007669"/>
    <property type="project" value="UniProtKB-EC"/>
</dbReference>
<dbReference type="PANTHER" id="PTHR35923">
    <property type="entry name" value="MAJOR EXTRACELLULAR ENDOGLUCANASE"/>
    <property type="match status" value="1"/>
</dbReference>
<keyword evidence="5" id="KW-0119">Carbohydrate metabolism</keyword>
<dbReference type="RefSeq" id="WP_242853045.1">
    <property type="nucleotide sequence ID" value="NZ_JQKC01000002.1"/>
</dbReference>
<proteinExistence type="predicted"/>
<dbReference type="EMBL" id="LGTC01000001">
    <property type="protein sequence ID" value="KNY28669.1"/>
    <property type="molecule type" value="Genomic_DNA"/>
</dbReference>
<protein>
    <recommendedName>
        <fullName evidence="2">cellulase</fullName>
        <ecNumber evidence="2">3.2.1.4</ecNumber>
    </recommendedName>
</protein>
<keyword evidence="6" id="KW-0326">Glycosidase</keyword>
<feature type="signal peptide" evidence="9">
    <location>
        <begin position="1"/>
        <end position="23"/>
    </location>
</feature>
<dbReference type="InterPro" id="IPR001547">
    <property type="entry name" value="Glyco_hydro_5"/>
</dbReference>
<dbReference type="InterPro" id="IPR016134">
    <property type="entry name" value="Dockerin_dom"/>
</dbReference>
<feature type="domain" description="Dockerin" evidence="10">
    <location>
        <begin position="583"/>
        <end position="652"/>
    </location>
</feature>
<evidence type="ECO:0000256" key="2">
    <source>
        <dbReference type="ARBA" id="ARBA00012601"/>
    </source>
</evidence>
<evidence type="ECO:0000256" key="6">
    <source>
        <dbReference type="ARBA" id="ARBA00023295"/>
    </source>
</evidence>
<evidence type="ECO:0000313" key="11">
    <source>
        <dbReference type="EMBL" id="KNY28669.1"/>
    </source>
</evidence>
<dbReference type="PATRIC" id="fig|398512.5.peg.4123"/>
<dbReference type="PROSITE" id="PS00659">
    <property type="entry name" value="GLYCOSYL_HYDROL_F5"/>
    <property type="match status" value="1"/>
</dbReference>
<evidence type="ECO:0000256" key="7">
    <source>
        <dbReference type="ARBA" id="ARBA00023326"/>
    </source>
</evidence>
<dbReference type="PANTHER" id="PTHR35923:SF2">
    <property type="entry name" value="ENDOGLUCANASE"/>
    <property type="match status" value="1"/>
</dbReference>
<name>A0A0L6JSI4_9FIRM</name>
<dbReference type="eggNOG" id="COG2730">
    <property type="taxonomic scope" value="Bacteria"/>
</dbReference>
<sequence precursor="true">MKKTKRIISLVAILAMLSMYCFSFNMGSTSYAVDSNNDDWLHCEGDKVVDMNGNEVWLTGANWFGFNCSENVFHGAWYDVKNILKAVADRGIGLLRIPISTELLYSWMIGKPNKVSSVTAANDPPYMVMNPDFYDPATKGPKNSMEIFDIIMGYCKELGIKVMIDVHSPDANNSGHMYNIWYGLETETAGTVTTKMWIDTLVWLTDKYKNDDTILAIDLKNEPHGSRGYSGPCPSDIAKWDDSTDENNWKYASEQCGKAILKANPKMLIVIEGIQVYPRTEKGYTFDDPDVWGASGDAAVYHNAWWGGNLRGVKDHPVDFGSPALNKQIIYSPHDYGPSVYNQPWFDKDFTTQTLLDDYWYDTWAYIDDKKIAPLLIGEWGGHMDAGKNQKWMTLLRDYMIKNRINHTFWCINPNSGDTGGLVGNDWSTWDESKYGLFKPSLWQSGGKFVGLDHQVPLGKNGISLGEYLGNPSSPKDTPTPTTSKNVSPTPTPTKPTIGTDKISGYISSEVSSSSSEIKKGFKVEIDGTAVSATTNASGYFEITALPEAASSFTIKISKPGYLSREIAGIKKNGTIGTQSTPIVIWVGDIKTPQDGVINMTDIIEVAKVFGSVTDDGKYDSACDTNLDGAVNMADIVNIAKHFNATTASYTN</sequence>
<feature type="compositionally biased region" description="Low complexity" evidence="8">
    <location>
        <begin position="472"/>
        <end position="489"/>
    </location>
</feature>
<dbReference type="SUPFAM" id="SSF63446">
    <property type="entry name" value="Type I dockerin domain"/>
    <property type="match status" value="1"/>
</dbReference>
<dbReference type="InterPro" id="IPR008969">
    <property type="entry name" value="CarboxyPept-like_regulatory"/>
</dbReference>
<dbReference type="SUPFAM" id="SSF49464">
    <property type="entry name" value="Carboxypeptidase regulatory domain-like"/>
    <property type="match status" value="1"/>
</dbReference>
<dbReference type="STRING" id="398512.Bccel_3943"/>
<dbReference type="InterPro" id="IPR018087">
    <property type="entry name" value="Glyco_hydro_5_CS"/>
</dbReference>
<evidence type="ECO:0000259" key="10">
    <source>
        <dbReference type="PROSITE" id="PS51766"/>
    </source>
</evidence>
<evidence type="ECO:0000256" key="4">
    <source>
        <dbReference type="ARBA" id="ARBA00023001"/>
    </source>
</evidence>
<feature type="chain" id="PRO_5039495514" description="cellulase" evidence="9">
    <location>
        <begin position="24"/>
        <end position="652"/>
    </location>
</feature>
<organism evidence="11 12">
    <name type="scientific">Pseudobacteroides cellulosolvens ATCC 35603 = DSM 2933</name>
    <dbReference type="NCBI Taxonomy" id="398512"/>
    <lineage>
        <taxon>Bacteria</taxon>
        <taxon>Bacillati</taxon>
        <taxon>Bacillota</taxon>
        <taxon>Clostridia</taxon>
        <taxon>Eubacteriales</taxon>
        <taxon>Oscillospiraceae</taxon>
        <taxon>Pseudobacteroides</taxon>
    </lineage>
</organism>
<dbReference type="Pfam" id="PF00150">
    <property type="entry name" value="Cellulase"/>
    <property type="match status" value="1"/>
</dbReference>
<dbReference type="Gene3D" id="3.20.20.80">
    <property type="entry name" value="Glycosidases"/>
    <property type="match status" value="1"/>
</dbReference>
<dbReference type="Pfam" id="PF00404">
    <property type="entry name" value="Dockerin_1"/>
    <property type="match status" value="1"/>
</dbReference>
<keyword evidence="7" id="KW-0624">Polysaccharide degradation</keyword>
<gene>
    <name evidence="11" type="ORF">Bccel_3943</name>
</gene>
<evidence type="ECO:0000256" key="3">
    <source>
        <dbReference type="ARBA" id="ARBA00022801"/>
    </source>
</evidence>
<comment type="caution">
    <text evidence="11">The sequence shown here is derived from an EMBL/GenBank/DDBJ whole genome shotgun (WGS) entry which is preliminary data.</text>
</comment>
<keyword evidence="4" id="KW-0136">Cellulose degradation</keyword>
<accession>A0A0L6JSI4</accession>
<evidence type="ECO:0000256" key="1">
    <source>
        <dbReference type="ARBA" id="ARBA00000966"/>
    </source>
</evidence>
<dbReference type="InterPro" id="IPR017853">
    <property type="entry name" value="GH"/>
</dbReference>
<dbReference type="InterPro" id="IPR002105">
    <property type="entry name" value="Dockerin_1_rpt"/>
</dbReference>
<evidence type="ECO:0000313" key="12">
    <source>
        <dbReference type="Proteomes" id="UP000036923"/>
    </source>
</evidence>
<dbReference type="Gene3D" id="2.60.40.4130">
    <property type="match status" value="1"/>
</dbReference>
<evidence type="ECO:0000256" key="9">
    <source>
        <dbReference type="SAM" id="SignalP"/>
    </source>
</evidence>
<dbReference type="Proteomes" id="UP000036923">
    <property type="component" value="Unassembled WGS sequence"/>
</dbReference>